<evidence type="ECO:0000259" key="7">
    <source>
        <dbReference type="Pfam" id="PF00361"/>
    </source>
</evidence>
<accession>A0A1I1JWJ8</accession>
<dbReference type="AlphaFoldDB" id="A0A1I1JWJ8"/>
<organism evidence="8 9">
    <name type="scientific">Parapedobacter composti</name>
    <dbReference type="NCBI Taxonomy" id="623281"/>
    <lineage>
        <taxon>Bacteria</taxon>
        <taxon>Pseudomonadati</taxon>
        <taxon>Bacteroidota</taxon>
        <taxon>Sphingobacteriia</taxon>
        <taxon>Sphingobacteriales</taxon>
        <taxon>Sphingobacteriaceae</taxon>
        <taxon>Parapedobacter</taxon>
    </lineage>
</organism>
<comment type="subunit">
    <text evidence="5">NDH-1 is composed of 14 different subunits. Subunits NuoA, H, J, K, L, M, N constitute the membrane sector of the complex.</text>
</comment>
<feature type="transmembrane region" description="Helical" evidence="5">
    <location>
        <begin position="218"/>
        <end position="243"/>
    </location>
</feature>
<dbReference type="OrthoDB" id="9811718at2"/>
<dbReference type="NCBIfam" id="TIGR01770">
    <property type="entry name" value="NDH_I_N"/>
    <property type="match status" value="1"/>
</dbReference>
<comment type="similarity">
    <text evidence="5">Belongs to the complex I subunit 2 family.</text>
</comment>
<feature type="transmembrane region" description="Helical" evidence="5">
    <location>
        <begin position="176"/>
        <end position="198"/>
    </location>
</feature>
<dbReference type="GO" id="GO:0050136">
    <property type="term" value="F:NADH dehydrogenase (quinone) (non-electrogenic) activity"/>
    <property type="evidence" value="ECO:0007669"/>
    <property type="project" value="UniProtKB-UniRule"/>
</dbReference>
<keyword evidence="5" id="KW-0874">Quinone</keyword>
<feature type="transmembrane region" description="Helical" evidence="5">
    <location>
        <begin position="428"/>
        <end position="447"/>
    </location>
</feature>
<dbReference type="PANTHER" id="PTHR22773">
    <property type="entry name" value="NADH DEHYDROGENASE"/>
    <property type="match status" value="1"/>
</dbReference>
<gene>
    <name evidence="5" type="primary">nuoN</name>
    <name evidence="8" type="ORF">SAMN05421747_113110</name>
</gene>
<keyword evidence="5" id="KW-0813">Transport</keyword>
<keyword evidence="3 5" id="KW-1133">Transmembrane helix</keyword>
<keyword evidence="9" id="KW-1185">Reference proteome</keyword>
<feature type="transmembrane region" description="Helical" evidence="5">
    <location>
        <begin position="467"/>
        <end position="492"/>
    </location>
</feature>
<feature type="transmembrane region" description="Helical" evidence="5">
    <location>
        <begin position="343"/>
        <end position="364"/>
    </location>
</feature>
<feature type="transmembrane region" description="Helical" evidence="5">
    <location>
        <begin position="49"/>
        <end position="70"/>
    </location>
</feature>
<evidence type="ECO:0000313" key="8">
    <source>
        <dbReference type="EMBL" id="SFC53059.1"/>
    </source>
</evidence>
<feature type="transmembrane region" description="Helical" evidence="5">
    <location>
        <begin position="318"/>
        <end position="337"/>
    </location>
</feature>
<comment type="function">
    <text evidence="5">NDH-1 shuttles electrons from NADH, via FMN and iron-sulfur (Fe-S) centers, to quinones in the respiratory chain. The immediate electron acceptor for the enzyme in this species is believed to be a menaquinone. Couples the redox reaction to proton translocation (for every two electrons transferred, four hydrogen ions are translocated across the cytoplasmic membrane), and thus conserves the redox energy in a proton gradient.</text>
</comment>
<feature type="domain" description="NADH:quinone oxidoreductase/Mrp antiporter transmembrane" evidence="7">
    <location>
        <begin position="139"/>
        <end position="420"/>
    </location>
</feature>
<keyword evidence="5" id="KW-1003">Cell membrane</keyword>
<feature type="transmembrane region" description="Helical" evidence="5">
    <location>
        <begin position="120"/>
        <end position="137"/>
    </location>
</feature>
<dbReference type="GO" id="GO:0008137">
    <property type="term" value="F:NADH dehydrogenase (ubiquinone) activity"/>
    <property type="evidence" value="ECO:0007669"/>
    <property type="project" value="InterPro"/>
</dbReference>
<evidence type="ECO:0000256" key="2">
    <source>
        <dbReference type="ARBA" id="ARBA00022692"/>
    </source>
</evidence>
<reference evidence="8 9" key="1">
    <citation type="submission" date="2016-10" db="EMBL/GenBank/DDBJ databases">
        <authorList>
            <person name="de Groot N.N."/>
        </authorList>
    </citation>
    <scope>NUCLEOTIDE SEQUENCE [LARGE SCALE GENOMIC DNA]</scope>
    <source>
        <strain evidence="8 9">DSM 22900</strain>
    </source>
</reference>
<feature type="transmembrane region" description="Helical" evidence="5">
    <location>
        <begin position="22"/>
        <end position="42"/>
    </location>
</feature>
<keyword evidence="4 5" id="KW-0472">Membrane</keyword>
<sequence length="496" mass="53154">MVELLPDISKKLDHILAGLPGILPEMVLAAAFIASIFSGLLVDRWWKHGTFALTLTGIGVAAWCSAWPLAPPYGGNLLFGMVMPDGLGQSVRLLTALVCALFAVAVNANPDFTVHRKRTADLYSVLLALHIGLNLMAMATNWLMLFVAIEMVSVGSYVLVGYLAKTRQHTEAAMKYVLFGAACSAVMLYGLSFLYGFTGQLDYTAAAYHDGLNAMPPALVTVALLLVFAGIGFKLSFVPFHFWTPDVYQGAPTPVTAFLSTAPKIAGMAMLGRILHASPVDSAALENLHLILIVAAAATMLLGNLAALRQTNVKRMMAYSSIGHTGFLMMAVLAYASGEYTVLLFYLAVYALMNMGVFMLADYIEGRTGADDVDGYRGLGKVLPLPFVCFVILLVSLTGLPPTAGFIAKLLVFSAAFSNWQLHGDPGMMALLIIGALTTVISLFYYFKVPLNAFLRKSSRTPGLRPLPAVTVWVVALLSAAVLLLGVFPGWLMTAP</sequence>
<feature type="transmembrane region" description="Helical" evidence="5">
    <location>
        <begin position="288"/>
        <end position="306"/>
    </location>
</feature>
<proteinExistence type="inferred from homology"/>
<evidence type="ECO:0000256" key="3">
    <source>
        <dbReference type="ARBA" id="ARBA00022989"/>
    </source>
</evidence>
<evidence type="ECO:0000256" key="5">
    <source>
        <dbReference type="HAMAP-Rule" id="MF_00445"/>
    </source>
</evidence>
<dbReference type="GO" id="GO:0012505">
    <property type="term" value="C:endomembrane system"/>
    <property type="evidence" value="ECO:0007669"/>
    <property type="project" value="UniProtKB-SubCell"/>
</dbReference>
<protein>
    <recommendedName>
        <fullName evidence="5">NADH-quinone oxidoreductase subunit N</fullName>
        <ecNumber evidence="5">7.1.1.-</ecNumber>
    </recommendedName>
    <alternativeName>
        <fullName evidence="5">NADH dehydrogenase I subunit N</fullName>
    </alternativeName>
    <alternativeName>
        <fullName evidence="5">NDH-1 subunit N</fullName>
    </alternativeName>
</protein>
<comment type="subcellular location">
    <subcellularLocation>
        <location evidence="5">Cell membrane</location>
        <topology evidence="5">Multi-pass membrane protein</topology>
    </subcellularLocation>
    <subcellularLocation>
        <location evidence="1">Endomembrane system</location>
        <topology evidence="1">Multi-pass membrane protein</topology>
    </subcellularLocation>
    <subcellularLocation>
        <location evidence="6">Membrane</location>
        <topology evidence="6">Multi-pass membrane protein</topology>
    </subcellularLocation>
</comment>
<keyword evidence="2 5" id="KW-0812">Transmembrane</keyword>
<dbReference type="InterPro" id="IPR010096">
    <property type="entry name" value="NADH-Q_OxRdtase_suN/2"/>
</dbReference>
<evidence type="ECO:0000256" key="6">
    <source>
        <dbReference type="RuleBase" id="RU000320"/>
    </source>
</evidence>
<dbReference type="GO" id="GO:0005886">
    <property type="term" value="C:plasma membrane"/>
    <property type="evidence" value="ECO:0007669"/>
    <property type="project" value="UniProtKB-SubCell"/>
</dbReference>
<feature type="transmembrane region" description="Helical" evidence="5">
    <location>
        <begin position="90"/>
        <end position="108"/>
    </location>
</feature>
<keyword evidence="5" id="KW-0520">NAD</keyword>
<dbReference type="EC" id="7.1.1.-" evidence="5"/>
<dbReference type="Pfam" id="PF00361">
    <property type="entry name" value="Proton_antipo_M"/>
    <property type="match status" value="1"/>
</dbReference>
<dbReference type="GO" id="GO:0048038">
    <property type="term" value="F:quinone binding"/>
    <property type="evidence" value="ECO:0007669"/>
    <property type="project" value="UniProtKB-KW"/>
</dbReference>
<name>A0A1I1JWJ8_9SPHI</name>
<feature type="transmembrane region" description="Helical" evidence="5">
    <location>
        <begin position="143"/>
        <end position="164"/>
    </location>
</feature>
<evidence type="ECO:0000256" key="4">
    <source>
        <dbReference type="ARBA" id="ARBA00023136"/>
    </source>
</evidence>
<dbReference type="Proteomes" id="UP000199577">
    <property type="component" value="Unassembled WGS sequence"/>
</dbReference>
<dbReference type="GO" id="GO:0042773">
    <property type="term" value="P:ATP synthesis coupled electron transport"/>
    <property type="evidence" value="ECO:0007669"/>
    <property type="project" value="InterPro"/>
</dbReference>
<evidence type="ECO:0000256" key="1">
    <source>
        <dbReference type="ARBA" id="ARBA00004127"/>
    </source>
</evidence>
<dbReference type="HAMAP" id="MF_00445">
    <property type="entry name" value="NDH1_NuoN_1"/>
    <property type="match status" value="1"/>
</dbReference>
<dbReference type="EMBL" id="FOLL01000013">
    <property type="protein sequence ID" value="SFC53059.1"/>
    <property type="molecule type" value="Genomic_DNA"/>
</dbReference>
<feature type="transmembrane region" description="Helical" evidence="5">
    <location>
        <begin position="385"/>
        <end position="408"/>
    </location>
</feature>
<comment type="catalytic activity">
    <reaction evidence="5">
        <text>a quinone + NADH + 5 H(+)(in) = a quinol + NAD(+) + 4 H(+)(out)</text>
        <dbReference type="Rhea" id="RHEA:57888"/>
        <dbReference type="ChEBI" id="CHEBI:15378"/>
        <dbReference type="ChEBI" id="CHEBI:24646"/>
        <dbReference type="ChEBI" id="CHEBI:57540"/>
        <dbReference type="ChEBI" id="CHEBI:57945"/>
        <dbReference type="ChEBI" id="CHEBI:132124"/>
    </reaction>
</comment>
<feature type="transmembrane region" description="Helical" evidence="5">
    <location>
        <begin position="255"/>
        <end position="276"/>
    </location>
</feature>
<evidence type="ECO:0000313" key="9">
    <source>
        <dbReference type="Proteomes" id="UP000199577"/>
    </source>
</evidence>
<keyword evidence="5" id="KW-1278">Translocase</keyword>
<dbReference type="STRING" id="623281.SAMN05421747_113110"/>
<dbReference type="InterPro" id="IPR001750">
    <property type="entry name" value="ND/Mrp_TM"/>
</dbReference>